<keyword evidence="2" id="KW-0489">Methyltransferase</keyword>
<evidence type="ECO:0000256" key="2">
    <source>
        <dbReference type="ARBA" id="ARBA00022603"/>
    </source>
</evidence>
<evidence type="ECO:0000256" key="1">
    <source>
        <dbReference type="ARBA" id="ARBA00010815"/>
    </source>
</evidence>
<accession>A0A0C9V099</accession>
<dbReference type="PANTHER" id="PTHR43667:SF2">
    <property type="entry name" value="FATTY ACID C-METHYL TRANSFERASE"/>
    <property type="match status" value="1"/>
</dbReference>
<proteinExistence type="inferred from homology"/>
<evidence type="ECO:0000256" key="4">
    <source>
        <dbReference type="ARBA" id="ARBA00022691"/>
    </source>
</evidence>
<dbReference type="HOGENOM" id="CLU_026434_0_0_1"/>
<dbReference type="GO" id="GO:0032259">
    <property type="term" value="P:methylation"/>
    <property type="evidence" value="ECO:0007669"/>
    <property type="project" value="UniProtKB-KW"/>
</dbReference>
<dbReference type="SUPFAM" id="SSF53335">
    <property type="entry name" value="S-adenosyl-L-methionine-dependent methyltransferases"/>
    <property type="match status" value="1"/>
</dbReference>
<dbReference type="PIRSF" id="PIRSF003085">
    <property type="entry name" value="CMAS"/>
    <property type="match status" value="1"/>
</dbReference>
<protein>
    <submittedName>
        <fullName evidence="6">Unplaced genomic scaffold SPHSTscaffold_118, whole genome shotgun sequence</fullName>
    </submittedName>
</protein>
<keyword evidence="3" id="KW-0808">Transferase</keyword>
<dbReference type="PANTHER" id="PTHR43667">
    <property type="entry name" value="CYCLOPROPANE-FATTY-ACYL-PHOSPHOLIPID SYNTHASE"/>
    <property type="match status" value="1"/>
</dbReference>
<keyword evidence="5" id="KW-0443">Lipid metabolism</keyword>
<evidence type="ECO:0000313" key="7">
    <source>
        <dbReference type="Proteomes" id="UP000054279"/>
    </source>
</evidence>
<comment type="similarity">
    <text evidence="1">Belongs to the CFA/CMAS family.</text>
</comment>
<keyword evidence="7" id="KW-1185">Reference proteome</keyword>
<dbReference type="EMBL" id="KN837193">
    <property type="protein sequence ID" value="KIJ35027.1"/>
    <property type="molecule type" value="Genomic_DNA"/>
</dbReference>
<keyword evidence="4" id="KW-0949">S-adenosyl-L-methionine</keyword>
<dbReference type="GO" id="GO:0008610">
    <property type="term" value="P:lipid biosynthetic process"/>
    <property type="evidence" value="ECO:0007669"/>
    <property type="project" value="InterPro"/>
</dbReference>
<evidence type="ECO:0000256" key="3">
    <source>
        <dbReference type="ARBA" id="ARBA00022679"/>
    </source>
</evidence>
<reference evidence="6 7" key="1">
    <citation type="submission" date="2014-06" db="EMBL/GenBank/DDBJ databases">
        <title>Evolutionary Origins and Diversification of the Mycorrhizal Mutualists.</title>
        <authorList>
            <consortium name="DOE Joint Genome Institute"/>
            <consortium name="Mycorrhizal Genomics Consortium"/>
            <person name="Kohler A."/>
            <person name="Kuo A."/>
            <person name="Nagy L.G."/>
            <person name="Floudas D."/>
            <person name="Copeland A."/>
            <person name="Barry K.W."/>
            <person name="Cichocki N."/>
            <person name="Veneault-Fourrey C."/>
            <person name="LaButti K."/>
            <person name="Lindquist E.A."/>
            <person name="Lipzen A."/>
            <person name="Lundell T."/>
            <person name="Morin E."/>
            <person name="Murat C."/>
            <person name="Riley R."/>
            <person name="Ohm R."/>
            <person name="Sun H."/>
            <person name="Tunlid A."/>
            <person name="Henrissat B."/>
            <person name="Grigoriev I.V."/>
            <person name="Hibbett D.S."/>
            <person name="Martin F."/>
        </authorList>
    </citation>
    <scope>NUCLEOTIDE SEQUENCE [LARGE SCALE GENOMIC DNA]</scope>
    <source>
        <strain evidence="6 7">SS14</strain>
    </source>
</reference>
<evidence type="ECO:0000313" key="6">
    <source>
        <dbReference type="EMBL" id="KIJ35027.1"/>
    </source>
</evidence>
<sequence length="479" mass="54022">MANPQTLPEALNAPTTHSLPVFRQVGTVLSQGLVNVTWSPLCRTARASILSYLSKVETGHLTIVASDETWSFGGSCSAFPDLKATLVVKSESFWIRVAVFTDIGLAEAFIFDDVDCDNLSALLKSRPPQILIINRGQLGQITSLARPLASLLRSLTVFNFTGAITNSRANISSHYDIGNIMFSAYLSKDMNYSSAIFRNFSEDLQGNVSERETLEEAQLRKMKVILRKANIQKGDKVLEIGTGWGSLAILVAQTVECTVVTITLSTEQTLLAQQRVSEAGLSERISIHNMDFRECLDRAEWKGAFDKFISIEMMEHVGKDYMREYWNVVNWAINGKTGVGVVQCITLPEARSPSYDTGIDFIQKWSMCFLTFVFIFDENVEATDGRLIVDSVHNIGPHYARTLREWRKNFVKNWDDIISVALTAKYQLREQELKEFQRKWLYYFDYCEAGFATRTLGDHCITFTREGNVAFGCGYEIWD</sequence>
<dbReference type="AlphaFoldDB" id="A0A0C9V099"/>
<dbReference type="Proteomes" id="UP000054279">
    <property type="component" value="Unassembled WGS sequence"/>
</dbReference>
<dbReference type="Pfam" id="PF02353">
    <property type="entry name" value="CMAS"/>
    <property type="match status" value="1"/>
</dbReference>
<organism evidence="6 7">
    <name type="scientific">Sphaerobolus stellatus (strain SS14)</name>
    <dbReference type="NCBI Taxonomy" id="990650"/>
    <lineage>
        <taxon>Eukaryota</taxon>
        <taxon>Fungi</taxon>
        <taxon>Dikarya</taxon>
        <taxon>Basidiomycota</taxon>
        <taxon>Agaricomycotina</taxon>
        <taxon>Agaricomycetes</taxon>
        <taxon>Phallomycetidae</taxon>
        <taxon>Geastrales</taxon>
        <taxon>Sphaerobolaceae</taxon>
        <taxon>Sphaerobolus</taxon>
    </lineage>
</organism>
<evidence type="ECO:0000256" key="5">
    <source>
        <dbReference type="ARBA" id="ARBA00023098"/>
    </source>
</evidence>
<dbReference type="CDD" id="cd02440">
    <property type="entry name" value="AdoMet_MTases"/>
    <property type="match status" value="1"/>
</dbReference>
<gene>
    <name evidence="6" type="ORF">M422DRAFT_262765</name>
</gene>
<dbReference type="InterPro" id="IPR050723">
    <property type="entry name" value="CFA/CMAS"/>
</dbReference>
<dbReference type="InterPro" id="IPR029063">
    <property type="entry name" value="SAM-dependent_MTases_sf"/>
</dbReference>
<dbReference type="InterPro" id="IPR003333">
    <property type="entry name" value="CMAS"/>
</dbReference>
<name>A0A0C9V099_SPHS4</name>
<dbReference type="OrthoDB" id="8300214at2759"/>
<dbReference type="Gene3D" id="3.40.50.150">
    <property type="entry name" value="Vaccinia Virus protein VP39"/>
    <property type="match status" value="1"/>
</dbReference>
<dbReference type="GO" id="GO:0008168">
    <property type="term" value="F:methyltransferase activity"/>
    <property type="evidence" value="ECO:0007669"/>
    <property type="project" value="UniProtKB-KW"/>
</dbReference>